<feature type="compositionally biased region" description="Low complexity" evidence="1">
    <location>
        <begin position="8"/>
        <end position="22"/>
    </location>
</feature>
<dbReference type="AlphaFoldDB" id="A0AAV4P9W9"/>
<organism evidence="2 3">
    <name type="scientific">Caerostris darwini</name>
    <dbReference type="NCBI Taxonomy" id="1538125"/>
    <lineage>
        <taxon>Eukaryota</taxon>
        <taxon>Metazoa</taxon>
        <taxon>Ecdysozoa</taxon>
        <taxon>Arthropoda</taxon>
        <taxon>Chelicerata</taxon>
        <taxon>Arachnida</taxon>
        <taxon>Araneae</taxon>
        <taxon>Araneomorphae</taxon>
        <taxon>Entelegynae</taxon>
        <taxon>Araneoidea</taxon>
        <taxon>Araneidae</taxon>
        <taxon>Caerostris</taxon>
    </lineage>
</organism>
<evidence type="ECO:0000313" key="3">
    <source>
        <dbReference type="Proteomes" id="UP001054837"/>
    </source>
</evidence>
<evidence type="ECO:0000256" key="1">
    <source>
        <dbReference type="SAM" id="MobiDB-lite"/>
    </source>
</evidence>
<dbReference type="Proteomes" id="UP001054837">
    <property type="component" value="Unassembled WGS sequence"/>
</dbReference>
<comment type="caution">
    <text evidence="2">The sequence shown here is derived from an EMBL/GenBank/DDBJ whole genome shotgun (WGS) entry which is preliminary data.</text>
</comment>
<gene>
    <name evidence="2" type="ORF">CDAR_227181</name>
</gene>
<keyword evidence="3" id="KW-1185">Reference proteome</keyword>
<proteinExistence type="predicted"/>
<protein>
    <submittedName>
        <fullName evidence="2">Uncharacterized protein</fullName>
    </submittedName>
</protein>
<reference evidence="2 3" key="1">
    <citation type="submission" date="2021-06" db="EMBL/GenBank/DDBJ databases">
        <title>Caerostris darwini draft genome.</title>
        <authorList>
            <person name="Kono N."/>
            <person name="Arakawa K."/>
        </authorList>
    </citation>
    <scope>NUCLEOTIDE SEQUENCE [LARGE SCALE GENOMIC DNA]</scope>
</reference>
<name>A0AAV4P9W9_9ARAC</name>
<feature type="region of interest" description="Disordered" evidence="1">
    <location>
        <begin position="1"/>
        <end position="24"/>
    </location>
</feature>
<evidence type="ECO:0000313" key="2">
    <source>
        <dbReference type="EMBL" id="GIX94072.1"/>
    </source>
</evidence>
<dbReference type="EMBL" id="BPLQ01002575">
    <property type="protein sequence ID" value="GIX94072.1"/>
    <property type="molecule type" value="Genomic_DNA"/>
</dbReference>
<accession>A0AAV4P9W9</accession>
<sequence>MQPENAKTFTSSFQNSSTSSHTPNDVFLCESPNLPVSFQTDEKSVDSLHCESEPLIRQNRDIKTYAWIGVSYFVRLSFAKDKSMGRNKKSLQQQTLLFISDLFPSLCRLLFHLKVF</sequence>